<evidence type="ECO:0000313" key="4">
    <source>
        <dbReference type="EMBL" id="MBP0614000.1"/>
    </source>
</evidence>
<organism evidence="4 5">
    <name type="scientific">Jiella mangrovi</name>
    <dbReference type="NCBI Taxonomy" id="2821407"/>
    <lineage>
        <taxon>Bacteria</taxon>
        <taxon>Pseudomonadati</taxon>
        <taxon>Pseudomonadota</taxon>
        <taxon>Alphaproteobacteria</taxon>
        <taxon>Hyphomicrobiales</taxon>
        <taxon>Aurantimonadaceae</taxon>
        <taxon>Jiella</taxon>
    </lineage>
</organism>
<keyword evidence="2" id="KW-0378">Hydrolase</keyword>
<protein>
    <submittedName>
        <fullName evidence="4">PHB depolymerase family esterase</fullName>
    </submittedName>
</protein>
<comment type="caution">
    <text evidence="4">The sequence shown here is derived from an EMBL/GenBank/DDBJ whole genome shotgun (WGS) entry which is preliminary data.</text>
</comment>
<dbReference type="InterPro" id="IPR029058">
    <property type="entry name" value="AB_hydrolase_fold"/>
</dbReference>
<dbReference type="Proteomes" id="UP000678276">
    <property type="component" value="Unassembled WGS sequence"/>
</dbReference>
<dbReference type="InterPro" id="IPR010126">
    <property type="entry name" value="Esterase_phb"/>
</dbReference>
<dbReference type="RefSeq" id="WP_209592415.1">
    <property type="nucleotide sequence ID" value="NZ_JAGJCF010000001.1"/>
</dbReference>
<dbReference type="NCBIfam" id="TIGR01840">
    <property type="entry name" value="esterase_phb"/>
    <property type="match status" value="1"/>
</dbReference>
<name>A0ABS4BDE3_9HYPH</name>
<accession>A0ABS4BDE3</accession>
<evidence type="ECO:0000256" key="1">
    <source>
        <dbReference type="ARBA" id="ARBA00022729"/>
    </source>
</evidence>
<keyword evidence="1" id="KW-0732">Signal</keyword>
<dbReference type="SUPFAM" id="SSF53474">
    <property type="entry name" value="alpha/beta-Hydrolases"/>
    <property type="match status" value="1"/>
</dbReference>
<dbReference type="PANTHER" id="PTHR43037:SF1">
    <property type="entry name" value="BLL1128 PROTEIN"/>
    <property type="match status" value="1"/>
</dbReference>
<dbReference type="InterPro" id="IPR050955">
    <property type="entry name" value="Plant_Biomass_Hydrol_Est"/>
</dbReference>
<evidence type="ECO:0000256" key="3">
    <source>
        <dbReference type="SAM" id="MobiDB-lite"/>
    </source>
</evidence>
<evidence type="ECO:0000313" key="5">
    <source>
        <dbReference type="Proteomes" id="UP000678276"/>
    </source>
</evidence>
<keyword evidence="5" id="KW-1185">Reference proteome</keyword>
<feature type="region of interest" description="Disordered" evidence="3">
    <location>
        <begin position="33"/>
        <end position="110"/>
    </location>
</feature>
<dbReference type="Pfam" id="PF10503">
    <property type="entry name" value="Esterase_PHB"/>
    <property type="match status" value="1"/>
</dbReference>
<reference evidence="4 5" key="1">
    <citation type="submission" date="2021-04" db="EMBL/GenBank/DDBJ databases">
        <title>Whole genome sequence of Jiella sp. KSK16Y-1.</title>
        <authorList>
            <person name="Tuo L."/>
        </authorList>
    </citation>
    <scope>NUCLEOTIDE SEQUENCE [LARGE SCALE GENOMIC DNA]</scope>
    <source>
        <strain evidence="4 5">KSK16Y-1</strain>
    </source>
</reference>
<dbReference type="EMBL" id="JAGJCF010000001">
    <property type="protein sequence ID" value="MBP0614000.1"/>
    <property type="molecule type" value="Genomic_DNA"/>
</dbReference>
<dbReference type="PANTHER" id="PTHR43037">
    <property type="entry name" value="UNNAMED PRODUCT-RELATED"/>
    <property type="match status" value="1"/>
</dbReference>
<gene>
    <name evidence="4" type="ORF">J6595_00165</name>
</gene>
<dbReference type="Gene3D" id="3.40.50.1820">
    <property type="entry name" value="alpha/beta hydrolase"/>
    <property type="match status" value="1"/>
</dbReference>
<sequence length="415" mass="42764">MNALPTIDIQEVTRLTRAGRLKEAMQLLRGGLTGGSAQAGAGEKARTTSGEAGLSRTGGPSSRKKPTAMIDGVASRPAGGNTARPARGAVDPSPDRPRRDACAPTKNPWAILGNGGLPDFTGLPGMGGSGSSAPVAEGASFETSTYSGSAGSRRYKLYVPASRDTGVAVPLVVMLHGCAQSPDDFAAGTRMNELAEEFGFLVAYPEQSKRANAQKCWNWFETRDQQRDAGEPALIAGITREIIAQHRIDPARVFVAGLSAGGAAAAIMGQRYPELYAAVGVHSGLACGAARDMGSAFSAMRGGAPVAAGERVVPTIVFHGDRDTTVAPVNGDGVIEQAKAGAASNAATTTGTSAGGLAYTRTVHRESDGRERLESWRVHGAGHAWSGGSAAGSYTLPAGPDASREMLRFFLANSR</sequence>
<evidence type="ECO:0000256" key="2">
    <source>
        <dbReference type="ARBA" id="ARBA00022801"/>
    </source>
</evidence>
<proteinExistence type="predicted"/>